<dbReference type="PANTHER" id="PTHR34662">
    <property type="entry name" value="OS04G0422700 PROTEIN"/>
    <property type="match status" value="1"/>
</dbReference>
<dbReference type="PANTHER" id="PTHR34662:SF9">
    <property type="match status" value="1"/>
</dbReference>
<feature type="compositionally biased region" description="Pro residues" evidence="1">
    <location>
        <begin position="103"/>
        <end position="119"/>
    </location>
</feature>
<keyword evidence="2" id="KW-0732">Signal</keyword>
<evidence type="ECO:0000313" key="3">
    <source>
        <dbReference type="EMBL" id="JAE34182.1"/>
    </source>
</evidence>
<feature type="compositionally biased region" description="Basic and acidic residues" evidence="1">
    <location>
        <begin position="125"/>
        <end position="145"/>
    </location>
</feature>
<evidence type="ECO:0000256" key="1">
    <source>
        <dbReference type="SAM" id="MobiDB-lite"/>
    </source>
</evidence>
<feature type="region of interest" description="Disordered" evidence="1">
    <location>
        <begin position="102"/>
        <end position="173"/>
    </location>
</feature>
<proteinExistence type="predicted"/>
<feature type="chain" id="PRO_5002065448" evidence="2">
    <location>
        <begin position="24"/>
        <end position="253"/>
    </location>
</feature>
<feature type="signal peptide" evidence="2">
    <location>
        <begin position="1"/>
        <end position="23"/>
    </location>
</feature>
<evidence type="ECO:0000256" key="2">
    <source>
        <dbReference type="SAM" id="SignalP"/>
    </source>
</evidence>
<protein>
    <submittedName>
        <fullName evidence="3">Uncharacterized protein</fullName>
    </submittedName>
</protein>
<sequence length="253" mass="26594">MLPPLPSSTTLSLLLLHHSHLQANSTASATIAHCTARAEANRRWWRTAEEEDMGAVTPSNVLRRSCSFLAMLLWLQLLHPSQGFKLRGGYAEEKVPLAVIVPDPTPELSPAPLAGPPPLSGGGDDDMRPRLPTERWRRGRGEARRAAHGQGGAVREVPAPRMSSSVAGVPARAPAPSPAEAVVPAPDSGSGAAFIKSSPAVPVPRGVTDTATILPTALPGEKRQEVGAAISVRAGRMVPLLMLGFIMMASFGL</sequence>
<organism evidence="3">
    <name type="scientific">Arundo donax</name>
    <name type="common">Giant reed</name>
    <name type="synonym">Donax arundinaceus</name>
    <dbReference type="NCBI Taxonomy" id="35708"/>
    <lineage>
        <taxon>Eukaryota</taxon>
        <taxon>Viridiplantae</taxon>
        <taxon>Streptophyta</taxon>
        <taxon>Embryophyta</taxon>
        <taxon>Tracheophyta</taxon>
        <taxon>Spermatophyta</taxon>
        <taxon>Magnoliopsida</taxon>
        <taxon>Liliopsida</taxon>
        <taxon>Poales</taxon>
        <taxon>Poaceae</taxon>
        <taxon>PACMAD clade</taxon>
        <taxon>Arundinoideae</taxon>
        <taxon>Arundineae</taxon>
        <taxon>Arundo</taxon>
    </lineage>
</organism>
<dbReference type="EMBL" id="GBRH01163714">
    <property type="protein sequence ID" value="JAE34182.1"/>
    <property type="molecule type" value="Transcribed_RNA"/>
</dbReference>
<name>A0A0A9HBR7_ARUDO</name>
<reference evidence="3" key="2">
    <citation type="journal article" date="2015" name="Data Brief">
        <title>Shoot transcriptome of the giant reed, Arundo donax.</title>
        <authorList>
            <person name="Barrero R.A."/>
            <person name="Guerrero F.D."/>
            <person name="Moolhuijzen P."/>
            <person name="Goolsby J.A."/>
            <person name="Tidwell J."/>
            <person name="Bellgard S.E."/>
            <person name="Bellgard M.I."/>
        </authorList>
    </citation>
    <scope>NUCLEOTIDE SEQUENCE</scope>
    <source>
        <tissue evidence="3">Shoot tissue taken approximately 20 cm above the soil surface</tissue>
    </source>
</reference>
<accession>A0A0A9HBR7</accession>
<feature type="compositionally biased region" description="Low complexity" evidence="1">
    <location>
        <begin position="163"/>
        <end position="173"/>
    </location>
</feature>
<dbReference type="AlphaFoldDB" id="A0A0A9HBR7"/>
<reference evidence="3" key="1">
    <citation type="submission" date="2014-09" db="EMBL/GenBank/DDBJ databases">
        <authorList>
            <person name="Magalhaes I.L.F."/>
            <person name="Oliveira U."/>
            <person name="Santos F.R."/>
            <person name="Vidigal T.H.D.A."/>
            <person name="Brescovit A.D."/>
            <person name="Santos A.J."/>
        </authorList>
    </citation>
    <scope>NUCLEOTIDE SEQUENCE</scope>
    <source>
        <tissue evidence="3">Shoot tissue taken approximately 20 cm above the soil surface</tissue>
    </source>
</reference>